<protein>
    <submittedName>
        <fullName evidence="5">Uncharacterized protein</fullName>
    </submittedName>
</protein>
<dbReference type="Proteomes" id="UP001221898">
    <property type="component" value="Unassembled WGS sequence"/>
</dbReference>
<keyword evidence="3" id="KW-0378">Hydrolase</keyword>
<keyword evidence="1" id="KW-0645">Protease</keyword>
<reference evidence="5" key="1">
    <citation type="journal article" date="2023" name="Science">
        <title>Genome structures resolve the early diversification of teleost fishes.</title>
        <authorList>
            <person name="Parey E."/>
            <person name="Louis A."/>
            <person name="Montfort J."/>
            <person name="Bouchez O."/>
            <person name="Roques C."/>
            <person name="Iampietro C."/>
            <person name="Lluch J."/>
            <person name="Castinel A."/>
            <person name="Donnadieu C."/>
            <person name="Desvignes T."/>
            <person name="Floi Bucao C."/>
            <person name="Jouanno E."/>
            <person name="Wen M."/>
            <person name="Mejri S."/>
            <person name="Dirks R."/>
            <person name="Jansen H."/>
            <person name="Henkel C."/>
            <person name="Chen W.J."/>
            <person name="Zahm M."/>
            <person name="Cabau C."/>
            <person name="Klopp C."/>
            <person name="Thompson A.W."/>
            <person name="Robinson-Rechavi M."/>
            <person name="Braasch I."/>
            <person name="Lecointre G."/>
            <person name="Bobe J."/>
            <person name="Postlethwait J.H."/>
            <person name="Berthelot C."/>
            <person name="Roest Crollius H."/>
            <person name="Guiguen Y."/>
        </authorList>
    </citation>
    <scope>NUCLEOTIDE SEQUENCE</scope>
    <source>
        <strain evidence="5">NC1722</strain>
    </source>
</reference>
<dbReference type="InterPro" id="IPR052433">
    <property type="entry name" value="X-Pro_dipept-like"/>
</dbReference>
<dbReference type="InterPro" id="IPR036005">
    <property type="entry name" value="Creatinase/aminopeptidase-like"/>
</dbReference>
<dbReference type="PANTHER" id="PTHR48480:SF2">
    <property type="entry name" value="PEPTIDASE D"/>
    <property type="match status" value="1"/>
</dbReference>
<name>A0AAD7WSI2_9TELE</name>
<proteinExistence type="predicted"/>
<dbReference type="PANTHER" id="PTHR48480">
    <property type="match status" value="1"/>
</dbReference>
<accession>A0AAD7WSI2</accession>
<dbReference type="GO" id="GO:0006508">
    <property type="term" value="P:proteolysis"/>
    <property type="evidence" value="ECO:0007669"/>
    <property type="project" value="UniProtKB-KW"/>
</dbReference>
<keyword evidence="4" id="KW-0482">Metalloprotease</keyword>
<keyword evidence="6" id="KW-1185">Reference proteome</keyword>
<evidence type="ECO:0000256" key="1">
    <source>
        <dbReference type="ARBA" id="ARBA00022670"/>
    </source>
</evidence>
<evidence type="ECO:0000256" key="4">
    <source>
        <dbReference type="ARBA" id="ARBA00023049"/>
    </source>
</evidence>
<gene>
    <name evidence="5" type="ORF">AAFF_G00268600</name>
</gene>
<organism evidence="5 6">
    <name type="scientific">Aldrovandia affinis</name>
    <dbReference type="NCBI Taxonomy" id="143900"/>
    <lineage>
        <taxon>Eukaryota</taxon>
        <taxon>Metazoa</taxon>
        <taxon>Chordata</taxon>
        <taxon>Craniata</taxon>
        <taxon>Vertebrata</taxon>
        <taxon>Euteleostomi</taxon>
        <taxon>Actinopterygii</taxon>
        <taxon>Neopterygii</taxon>
        <taxon>Teleostei</taxon>
        <taxon>Notacanthiformes</taxon>
        <taxon>Halosauridae</taxon>
        <taxon>Aldrovandia</taxon>
    </lineage>
</organism>
<dbReference type="Gene3D" id="3.90.230.10">
    <property type="entry name" value="Creatinase/methionine aminopeptidase superfamily"/>
    <property type="match status" value="1"/>
</dbReference>
<sequence>MAQFGEYTNVMMDTEKSHIPFILLSSLSRLIKTDMELEVLRYSNRISSEAHKEVMKCARPGQKEYEMESGRAGVQRVQVRWRVWKSRVRTGAERPGAGGEVRERCCSLAVRNLLRTEGQSQ</sequence>
<dbReference type="GO" id="GO:0008237">
    <property type="term" value="F:metallopeptidase activity"/>
    <property type="evidence" value="ECO:0007669"/>
    <property type="project" value="UniProtKB-KW"/>
</dbReference>
<keyword evidence="2" id="KW-0479">Metal-binding</keyword>
<evidence type="ECO:0000313" key="6">
    <source>
        <dbReference type="Proteomes" id="UP001221898"/>
    </source>
</evidence>
<dbReference type="EMBL" id="JAINUG010000037">
    <property type="protein sequence ID" value="KAJ8407816.1"/>
    <property type="molecule type" value="Genomic_DNA"/>
</dbReference>
<dbReference type="SUPFAM" id="SSF55920">
    <property type="entry name" value="Creatinase/aminopeptidase"/>
    <property type="match status" value="1"/>
</dbReference>
<dbReference type="GO" id="GO:0046872">
    <property type="term" value="F:metal ion binding"/>
    <property type="evidence" value="ECO:0007669"/>
    <property type="project" value="UniProtKB-KW"/>
</dbReference>
<dbReference type="AlphaFoldDB" id="A0AAD7WSI2"/>
<evidence type="ECO:0000256" key="3">
    <source>
        <dbReference type="ARBA" id="ARBA00022801"/>
    </source>
</evidence>
<evidence type="ECO:0000256" key="2">
    <source>
        <dbReference type="ARBA" id="ARBA00022723"/>
    </source>
</evidence>
<comment type="caution">
    <text evidence="5">The sequence shown here is derived from an EMBL/GenBank/DDBJ whole genome shotgun (WGS) entry which is preliminary data.</text>
</comment>
<evidence type="ECO:0000313" key="5">
    <source>
        <dbReference type="EMBL" id="KAJ8407816.1"/>
    </source>
</evidence>